<evidence type="ECO:0000256" key="5">
    <source>
        <dbReference type="PIRSR" id="PIRSR634603-1"/>
    </source>
</evidence>
<dbReference type="InterPro" id="IPR013342">
    <property type="entry name" value="Mandelate_racemase_C"/>
</dbReference>
<dbReference type="OrthoDB" id="9782675at2"/>
<dbReference type="Pfam" id="PF02746">
    <property type="entry name" value="MR_MLE_N"/>
    <property type="match status" value="1"/>
</dbReference>
<dbReference type="NCBIfam" id="NF011708">
    <property type="entry name" value="PRK15129.1"/>
    <property type="match status" value="1"/>
</dbReference>
<dbReference type="PANTHER" id="PTHR48073:SF2">
    <property type="entry name" value="O-SUCCINYLBENZOATE SYNTHASE"/>
    <property type="match status" value="1"/>
</dbReference>
<dbReference type="SUPFAM" id="SSF54826">
    <property type="entry name" value="Enolase N-terminal domain-like"/>
    <property type="match status" value="1"/>
</dbReference>
<dbReference type="CDD" id="cd03319">
    <property type="entry name" value="L-Ala-DL-Glu_epimerase"/>
    <property type="match status" value="1"/>
</dbReference>
<dbReference type="RefSeq" id="WP_086899675.1">
    <property type="nucleotide sequence ID" value="NZ_CP021358.1"/>
</dbReference>
<dbReference type="InterPro" id="IPR029065">
    <property type="entry name" value="Enolase_C-like"/>
</dbReference>
<dbReference type="EMBL" id="CP021358">
    <property type="protein sequence ID" value="ART62445.1"/>
    <property type="molecule type" value="Genomic_DNA"/>
</dbReference>
<evidence type="ECO:0000256" key="7">
    <source>
        <dbReference type="RuleBase" id="RU366006"/>
    </source>
</evidence>
<feature type="active site" description="Proton acceptor; specific for (R)-substrate epimerization" evidence="5">
    <location>
        <position position="151"/>
    </location>
</feature>
<feature type="binding site" evidence="6">
    <location>
        <position position="202"/>
    </location>
    <ligand>
        <name>Mg(2+)</name>
        <dbReference type="ChEBI" id="CHEBI:18420"/>
    </ligand>
</feature>
<dbReference type="SFLD" id="SFLDF00010">
    <property type="entry name" value="dipeptide_epimerase"/>
    <property type="match status" value="1"/>
</dbReference>
<dbReference type="InterPro" id="IPR013341">
    <property type="entry name" value="Mandelate_racemase_N_dom"/>
</dbReference>
<evidence type="ECO:0000256" key="4">
    <source>
        <dbReference type="ARBA" id="ARBA00023235"/>
    </source>
</evidence>
<feature type="active site" description="Proton acceptor; specific for (S)-substrate epimerization" evidence="5">
    <location>
        <position position="247"/>
    </location>
</feature>
<evidence type="ECO:0000313" key="9">
    <source>
        <dbReference type="Proteomes" id="UP000194457"/>
    </source>
</evidence>
<evidence type="ECO:0000256" key="6">
    <source>
        <dbReference type="PIRSR" id="PIRSR634603-3"/>
    </source>
</evidence>
<keyword evidence="3 6" id="KW-0460">Magnesium</keyword>
<dbReference type="Gene3D" id="3.20.20.120">
    <property type="entry name" value="Enolase-like C-terminal domain"/>
    <property type="match status" value="1"/>
</dbReference>
<dbReference type="SMART" id="SM00922">
    <property type="entry name" value="MR_MLE"/>
    <property type="match status" value="1"/>
</dbReference>
<comment type="cofactor">
    <cofactor evidence="6 7">
        <name>Mg(2+)</name>
        <dbReference type="ChEBI" id="CHEBI:18420"/>
    </cofactor>
    <text evidence="6 7">Binds 1 Mg(2+) ion per subunit.</text>
</comment>
<keyword evidence="2 6" id="KW-0479">Metal-binding</keyword>
<accession>A0A240UMU6</accession>
<dbReference type="GO" id="GO:0016855">
    <property type="term" value="F:racemase and epimerase activity, acting on amino acids and derivatives"/>
    <property type="evidence" value="ECO:0007669"/>
    <property type="project" value="UniProtKB-UniRule"/>
</dbReference>
<dbReference type="InterPro" id="IPR034603">
    <property type="entry name" value="Dipeptide_epimerase"/>
</dbReference>
<gene>
    <name evidence="8" type="ORF">B9H00_04750</name>
</gene>
<dbReference type="Proteomes" id="UP000194457">
    <property type="component" value="Chromosome"/>
</dbReference>
<dbReference type="SUPFAM" id="SSF51604">
    <property type="entry name" value="Enolase C-terminal domain-like"/>
    <property type="match status" value="1"/>
</dbReference>
<sequence length="325" mass="35667">MRTLKRYTQTWLLDRPFVIARGASTSIDIIRVEIHQDGFVGIGESKPTPRYGHSAESVMEEIDEVSLAIEQGIDRKALLERLPAGPARNALDCALWSLECALEGTTPTARLGPPIGHEIVTAHTISIATPAEMAEAARQELAQGARLLKIKLNDEQVVERVRAVREAAPDVRLIIDANEAWAPENVEAWCRALAELDVEMIEQPLPAGEDGILADFDHPVALCADESCHTREDIARLSDRYEMINIKLDKSGGLTEALAMVEEARKHDMAIMVGCMLGTSMAMRAALPVAAHAVIVDLDGPIWLSSDDVPSLDYRNGWVRETHDT</sequence>
<dbReference type="Gene3D" id="3.30.390.10">
    <property type="entry name" value="Enolase-like, N-terminal domain"/>
    <property type="match status" value="1"/>
</dbReference>
<dbReference type="EC" id="5.1.1.-" evidence="7"/>
<keyword evidence="9" id="KW-1185">Reference proteome</keyword>
<dbReference type="KEGG" id="kma:B9H00_04750"/>
<protein>
    <recommendedName>
        <fullName evidence="7">Dipeptide epimerase</fullName>
        <ecNumber evidence="7">5.1.1.-</ecNumber>
    </recommendedName>
</protein>
<organism evidence="8 9">
    <name type="scientific">Kushneria marisflavi</name>
    <dbReference type="NCBI Taxonomy" id="157779"/>
    <lineage>
        <taxon>Bacteria</taxon>
        <taxon>Pseudomonadati</taxon>
        <taxon>Pseudomonadota</taxon>
        <taxon>Gammaproteobacteria</taxon>
        <taxon>Oceanospirillales</taxon>
        <taxon>Halomonadaceae</taxon>
        <taxon>Kushneria</taxon>
    </lineage>
</organism>
<evidence type="ECO:0000256" key="2">
    <source>
        <dbReference type="ARBA" id="ARBA00022723"/>
    </source>
</evidence>
<name>A0A240UMU6_9GAMM</name>
<reference evidence="8 9" key="1">
    <citation type="submission" date="2017-05" db="EMBL/GenBank/DDBJ databases">
        <authorList>
            <person name="Song R."/>
            <person name="Chenine A.L."/>
            <person name="Ruprecht R.M."/>
        </authorList>
    </citation>
    <scope>NUCLEOTIDE SEQUENCE [LARGE SCALE GENOMIC DNA]</scope>
    <source>
        <strain evidence="8">SW32</strain>
    </source>
</reference>
<dbReference type="InterPro" id="IPR029017">
    <property type="entry name" value="Enolase-like_N"/>
</dbReference>
<dbReference type="SFLD" id="SFLDG00180">
    <property type="entry name" value="muconate_cycloisomerase"/>
    <property type="match status" value="1"/>
</dbReference>
<evidence type="ECO:0000313" key="8">
    <source>
        <dbReference type="EMBL" id="ART62445.1"/>
    </source>
</evidence>
<feature type="binding site" evidence="6">
    <location>
        <position position="176"/>
    </location>
    <ligand>
        <name>Mg(2+)</name>
        <dbReference type="ChEBI" id="CHEBI:18420"/>
    </ligand>
</feature>
<dbReference type="SFLD" id="SFLDS00001">
    <property type="entry name" value="Enolase"/>
    <property type="match status" value="1"/>
</dbReference>
<evidence type="ECO:0000256" key="1">
    <source>
        <dbReference type="ARBA" id="ARBA00008031"/>
    </source>
</evidence>
<dbReference type="InterPro" id="IPR036849">
    <property type="entry name" value="Enolase-like_C_sf"/>
</dbReference>
<feature type="binding site" evidence="6">
    <location>
        <position position="225"/>
    </location>
    <ligand>
        <name>Mg(2+)</name>
        <dbReference type="ChEBI" id="CHEBI:18420"/>
    </ligand>
</feature>
<comment type="similarity">
    <text evidence="1 7">Belongs to the mandelate racemase/muconate lactonizing enzyme family.</text>
</comment>
<proteinExistence type="inferred from homology"/>
<evidence type="ECO:0000256" key="3">
    <source>
        <dbReference type="ARBA" id="ARBA00022842"/>
    </source>
</evidence>
<dbReference type="PANTHER" id="PTHR48073">
    <property type="entry name" value="O-SUCCINYLBENZOATE SYNTHASE-RELATED"/>
    <property type="match status" value="1"/>
</dbReference>
<dbReference type="Pfam" id="PF13378">
    <property type="entry name" value="MR_MLE_C"/>
    <property type="match status" value="1"/>
</dbReference>
<dbReference type="AlphaFoldDB" id="A0A240UMU6"/>
<dbReference type="GO" id="GO:0006518">
    <property type="term" value="P:peptide metabolic process"/>
    <property type="evidence" value="ECO:0007669"/>
    <property type="project" value="UniProtKB-ARBA"/>
</dbReference>
<keyword evidence="4 7" id="KW-0413">Isomerase</keyword>
<dbReference type="GO" id="GO:0046872">
    <property type="term" value="F:metal ion binding"/>
    <property type="evidence" value="ECO:0007669"/>
    <property type="project" value="UniProtKB-KW"/>
</dbReference>
<dbReference type="NCBIfam" id="NF042940">
    <property type="entry name" value="racemase_DgcA"/>
    <property type="match status" value="1"/>
</dbReference>